<dbReference type="FunFam" id="3.40.30.10:FF:000039">
    <property type="entry name" value="Glutathione S-transferase domain"/>
    <property type="match status" value="1"/>
</dbReference>
<feature type="domain" description="GST C-terminal" evidence="5">
    <location>
        <begin position="85"/>
        <end position="212"/>
    </location>
</feature>
<evidence type="ECO:0000256" key="3">
    <source>
        <dbReference type="RuleBase" id="RU003494"/>
    </source>
</evidence>
<proteinExistence type="inferred from homology"/>
<dbReference type="Pfam" id="PF00043">
    <property type="entry name" value="GST_C"/>
    <property type="match status" value="1"/>
</dbReference>
<dbReference type="InterPro" id="IPR010987">
    <property type="entry name" value="Glutathione-S-Trfase_C-like"/>
</dbReference>
<dbReference type="InterPro" id="IPR036282">
    <property type="entry name" value="Glutathione-S-Trfase_C_sf"/>
</dbReference>
<dbReference type="Pfam" id="PF02798">
    <property type="entry name" value="GST_N"/>
    <property type="match status" value="1"/>
</dbReference>
<evidence type="ECO:0000259" key="4">
    <source>
        <dbReference type="PROSITE" id="PS50404"/>
    </source>
</evidence>
<dbReference type="SUPFAM" id="SSF52833">
    <property type="entry name" value="Thioredoxin-like"/>
    <property type="match status" value="1"/>
</dbReference>
<feature type="domain" description="GST N-terminal" evidence="4">
    <location>
        <begin position="1"/>
        <end position="80"/>
    </location>
</feature>
<comment type="similarity">
    <text evidence="1 3">Belongs to the GST superfamily.</text>
</comment>
<evidence type="ECO:0000313" key="7">
    <source>
        <dbReference type="Proteomes" id="UP000068382"/>
    </source>
</evidence>
<evidence type="ECO:0000313" key="6">
    <source>
        <dbReference type="EMBL" id="KUP94503.1"/>
    </source>
</evidence>
<evidence type="ECO:0000256" key="2">
    <source>
        <dbReference type="ARBA" id="ARBA00022679"/>
    </source>
</evidence>
<dbReference type="PATRIC" id="fig|1768241.3.peg.435"/>
<reference evidence="6 7" key="1">
    <citation type="submission" date="2015-12" db="EMBL/GenBank/DDBJ databases">
        <title>Genome sequence of the marine Rhodobacteraceae strain O3.65, Candidatus Tritonibacter horizontis.</title>
        <authorList>
            <person name="Poehlein A."/>
            <person name="Giebel H.A."/>
            <person name="Voget S."/>
            <person name="Brinkhoff T."/>
        </authorList>
    </citation>
    <scope>NUCLEOTIDE SEQUENCE [LARGE SCALE GENOMIC DNA]</scope>
    <source>
        <strain evidence="6 7">O3.65</strain>
    </source>
</reference>
<dbReference type="CDD" id="cd03047">
    <property type="entry name" value="GST_N_2"/>
    <property type="match status" value="1"/>
</dbReference>
<dbReference type="InterPro" id="IPR036249">
    <property type="entry name" value="Thioredoxin-like_sf"/>
</dbReference>
<comment type="caution">
    <text evidence="6">The sequence shown here is derived from an EMBL/GenBank/DDBJ whole genome shotgun (WGS) entry which is preliminary data.</text>
</comment>
<dbReference type="GO" id="GO:0004364">
    <property type="term" value="F:glutathione transferase activity"/>
    <property type="evidence" value="ECO:0007669"/>
    <property type="project" value="UniProtKB-EC"/>
</dbReference>
<evidence type="ECO:0000256" key="1">
    <source>
        <dbReference type="ARBA" id="ARBA00007409"/>
    </source>
</evidence>
<evidence type="ECO:0000259" key="5">
    <source>
        <dbReference type="PROSITE" id="PS50405"/>
    </source>
</evidence>
<organism evidence="6 7">
    <name type="scientific">Tritonibacter horizontis</name>
    <dbReference type="NCBI Taxonomy" id="1768241"/>
    <lineage>
        <taxon>Bacteria</taxon>
        <taxon>Pseudomonadati</taxon>
        <taxon>Pseudomonadota</taxon>
        <taxon>Alphaproteobacteria</taxon>
        <taxon>Rhodobacterales</taxon>
        <taxon>Paracoccaceae</taxon>
        <taxon>Tritonibacter</taxon>
    </lineage>
</organism>
<dbReference type="InterPro" id="IPR040079">
    <property type="entry name" value="Glutathione_S-Trfase"/>
</dbReference>
<dbReference type="Gene3D" id="3.40.30.10">
    <property type="entry name" value="Glutaredoxin"/>
    <property type="match status" value="1"/>
</dbReference>
<gene>
    <name evidence="6" type="primary">gstB_2</name>
    <name evidence="6" type="ORF">TRIHO_04290</name>
</gene>
<dbReference type="PROSITE" id="PS50404">
    <property type="entry name" value="GST_NTER"/>
    <property type="match status" value="1"/>
</dbReference>
<sequence length="212" mass="23793">MKLYGRKTSINVQKVRWLLEELGMAHELQELGGAFGGLDTAEFAALNPNKLVPVLVDGDLVLWESNAILRYLARHHSKGAVEGRSAAEIAQADMWMEWFQSTAFAPLTAVFYQTVRLPRADRDPGTCAAAVQRLNSAYQLLDQQLEGRDFLVAERLTLGDIVVGSSLYRYFTMAFDRPALPALEAYYDRLQQRPAYVEGVMVSYESLRAKES</sequence>
<dbReference type="SFLD" id="SFLDG00358">
    <property type="entry name" value="Main_(cytGST)"/>
    <property type="match status" value="1"/>
</dbReference>
<dbReference type="PANTHER" id="PTHR44051">
    <property type="entry name" value="GLUTATHIONE S-TRANSFERASE-RELATED"/>
    <property type="match status" value="1"/>
</dbReference>
<dbReference type="InterPro" id="IPR004046">
    <property type="entry name" value="GST_C"/>
</dbReference>
<dbReference type="Proteomes" id="UP000068382">
    <property type="component" value="Unassembled WGS sequence"/>
</dbReference>
<dbReference type="SFLD" id="SFLDS00019">
    <property type="entry name" value="Glutathione_Transferase_(cytos"/>
    <property type="match status" value="1"/>
</dbReference>
<dbReference type="SUPFAM" id="SSF47616">
    <property type="entry name" value="GST C-terminal domain-like"/>
    <property type="match status" value="1"/>
</dbReference>
<dbReference type="OrthoDB" id="9810080at2"/>
<dbReference type="EMBL" id="LPUY01000012">
    <property type="protein sequence ID" value="KUP94503.1"/>
    <property type="molecule type" value="Genomic_DNA"/>
</dbReference>
<accession>A0A132C1Q9</accession>
<dbReference type="SFLD" id="SFLDG01150">
    <property type="entry name" value="Main.1:_Beta-like"/>
    <property type="match status" value="1"/>
</dbReference>
<dbReference type="PROSITE" id="PS50405">
    <property type="entry name" value="GST_CTER"/>
    <property type="match status" value="1"/>
</dbReference>
<dbReference type="InterPro" id="IPR004045">
    <property type="entry name" value="Glutathione_S-Trfase_N"/>
</dbReference>
<dbReference type="Gene3D" id="1.20.1050.10">
    <property type="match status" value="1"/>
</dbReference>
<keyword evidence="7" id="KW-1185">Reference proteome</keyword>
<dbReference type="AlphaFoldDB" id="A0A132C1Q9"/>
<keyword evidence="2 6" id="KW-0808">Transferase</keyword>
<protein>
    <submittedName>
        <fullName evidence="6">Glutathione S-transferase GstB</fullName>
        <ecNumber evidence="6">2.5.1.18</ecNumber>
    </submittedName>
</protein>
<name>A0A132C1Q9_9RHOB</name>
<dbReference type="EC" id="2.5.1.18" evidence="6"/>
<dbReference type="PANTHER" id="PTHR44051:SF19">
    <property type="entry name" value="DISULFIDE-BOND OXIDOREDUCTASE YFCG"/>
    <property type="match status" value="1"/>
</dbReference>
<dbReference type="RefSeq" id="WP_068240011.1">
    <property type="nucleotide sequence ID" value="NZ_LPUY01000012.1"/>
</dbReference>